<feature type="coiled-coil region" evidence="1">
    <location>
        <begin position="1291"/>
        <end position="1333"/>
    </location>
</feature>
<evidence type="ECO:0000256" key="1">
    <source>
        <dbReference type="SAM" id="Coils"/>
    </source>
</evidence>
<feature type="region of interest" description="Disordered" evidence="2">
    <location>
        <begin position="611"/>
        <end position="636"/>
    </location>
</feature>
<dbReference type="HOGENOM" id="CLU_243939_0_0_1"/>
<feature type="compositionally biased region" description="Basic and acidic residues" evidence="2">
    <location>
        <begin position="621"/>
        <end position="636"/>
    </location>
</feature>
<name>Q22S72_TETTS</name>
<accession>Q22S72</accession>
<dbReference type="InParanoid" id="Q22S72"/>
<dbReference type="Gene3D" id="1.20.1300.20">
    <property type="entry name" value="Peptidase C65 Otubain, subdomain 2"/>
    <property type="match status" value="1"/>
</dbReference>
<dbReference type="GeneID" id="7831377"/>
<dbReference type="Proteomes" id="UP000009168">
    <property type="component" value="Unassembled WGS sequence"/>
</dbReference>
<protein>
    <submittedName>
        <fullName evidence="3">Uncharacterized protein</fullName>
    </submittedName>
</protein>
<keyword evidence="1" id="KW-0175">Coiled coil</keyword>
<dbReference type="CDD" id="cd22749">
    <property type="entry name" value="Otubain_C65"/>
    <property type="match status" value="1"/>
</dbReference>
<keyword evidence="4" id="KW-1185">Reference proteome</keyword>
<evidence type="ECO:0000313" key="3">
    <source>
        <dbReference type="EMBL" id="EAR87900.2"/>
    </source>
</evidence>
<sequence length="1788" mass="213997">MNQIYSFQRHSSLKNVQHSKDNIYEIMKKKIKDLINQFRKNPYNSGLSIYNINDLEEYSKQYQTKQTLDSIQKISLENKIWLGIRGDGNCFYRSIIILYLLELFKQNDFTECDNFIKRVKSMKNISINSIREEPETQALQYILICFLYQIKNMKQLKNMDMEDIIEQYNSRPEVDLAAIVICRNLIFKTFQICKNNPSFSLFIEDQMKSKIPEMLLKYGEYAEDIIIPLASQAFRCNLLVQNFYRQSPTSINTEKLLYQPFNQTIPIFTTLSVLFTKGHYESLISTTQANSFEQFYKIKKQKLSYQQSHNFEFYSEILDQLNIDEFQLQMQVEIKSQESIQNNRNDKNDIDPQQKQIQINNFIQTDEDQNLNKSSKEVSLKQKKSNEQLKQQENSNEIIQKQQSQRELQSNQEHQKKLYEQYLAQKKGQLEQSIKMKEINEKQNLLNEQNIKETNNISTEESIQVNRQTSKTYLSNQGQPKQMNQNLIGSRSQKNLEQNIQLTFKQEQQNKTKESINDQQQQIIHEERQEQEMQSFNSKIYTQEQIKQLQNTFNLNTKIDEKHSFSKEQMNEQQKNIKNEENIRYQLQNSNYLTKESLKQSQVKNQNFAEKEFQKNCQPKSKIDEKLNHSNEQKNDQQEKIIIEESQGIQILNQNILIKEPLNQNQAYNQNFFEKEHQKSIMPNTQIDEKQSLKEQRNSQQNQIINEEKIREQTQNISSKIQTIQEFKQDEISNQNIEEKPIQKIDKNQIIQEKNIKNNSNAITQQNKEIQQKDKNIQHNKQTPKTIKCANFQQCKKMIPLNDLQISKKGPQQKPVFLCKQCQTDLKNDTIHKNIKNQKDENLENEYTNKLLIQQKDEQKKQEIQNKQAENKNNKIELETKNKKSDLANQNKQKLTTVQKNGTKMEKSQCFQCQLNVEKLGKFKKFILCSEKQNKWICVNCAKKLIEQGIITQDCIIIEGIKYQISNSFQIYITQNYTSHLKDQEQILINKDILINQIPQQITQQNKINKNQNCEECKLDDKTFMLKFNIKFILLNDQCQKQQDCIVCQNCLILLMTKLKEGEYCIESDNDKNKLYFVNKQVKEQIKSFQQQYFNLLFKEEKVKQITKIREETYKNSEEEEKINLSNQCQKQQIDQIGEQREQRNYAQYQQRDKDIASIQSNQNNELISNQKINEFSKHLQNNQKQNLNHINISSDEFDINEKLEEKQIEDLSKCESCQIQLENDPYKFQTIVKKGGKDVSAMLCCSCFQQIVIQYKTLPKNRIVILNQKQFIIDNDCYKQQQMLIQIFLENKEEEKNQEFEQQQIQLQQQKLQQKQNEIESKKLSLSDEQNQNEQTKNIQNKCENCRHSVEQDICKYELQVMNNKQIFNTALCLFCFYELFNENGMILNDTFVTFNQKQYFIESNNYRSKYKKFNSYINEFYYENDNKSEISKKHQIELKQFQNKDKQQFYLKNQHTQQQQQQQLQQKQTEIQYKKSSLSDEQNQNEKTKSIQKKCENCHNPVEQDIYKYQIQIINNKQTFNTVLCLFCFYELYNENRTLYKDTFVTFNQKQYFIKFDNYSQYCEIAKSHIYQLSFEDNNKEITKINQMEFKQFQIKDKQPSYLKNQKNSYLPISYLNIKSQQIQDKQSPKNTNDLTRFSNSKYPNQQRINSPKQPIKAYNYQFEMSNIPNKNEELESRKNKMMKDYSLDQYTANQQKILPAQQSYQRNSSYDSRSRANQYYSQQSTDLLYQDHFQSSNDKYYSQNTIFQTRPQSSEKVYKNNLIVSPRHYYTLDKKSFNNYYPYKK</sequence>
<evidence type="ECO:0000313" key="4">
    <source>
        <dbReference type="Proteomes" id="UP000009168"/>
    </source>
</evidence>
<feature type="region of interest" description="Disordered" evidence="2">
    <location>
        <begin position="384"/>
        <end position="413"/>
    </location>
</feature>
<proteinExistence type="predicted"/>
<dbReference type="EMBL" id="GG662845">
    <property type="protein sequence ID" value="EAR87900.2"/>
    <property type="molecule type" value="Genomic_DNA"/>
</dbReference>
<dbReference type="SUPFAM" id="SSF54001">
    <property type="entry name" value="Cysteine proteinases"/>
    <property type="match status" value="1"/>
</dbReference>
<feature type="region of interest" description="Disordered" evidence="2">
    <location>
        <begin position="858"/>
        <end position="882"/>
    </location>
</feature>
<feature type="compositionally biased region" description="Polar residues" evidence="2">
    <location>
        <begin position="388"/>
        <end position="412"/>
    </location>
</feature>
<reference evidence="4" key="1">
    <citation type="journal article" date="2006" name="PLoS Biol.">
        <title>Macronuclear genome sequence of the ciliate Tetrahymena thermophila, a model eukaryote.</title>
        <authorList>
            <person name="Eisen J.A."/>
            <person name="Coyne R.S."/>
            <person name="Wu M."/>
            <person name="Wu D."/>
            <person name="Thiagarajan M."/>
            <person name="Wortman J.R."/>
            <person name="Badger J.H."/>
            <person name="Ren Q."/>
            <person name="Amedeo P."/>
            <person name="Jones K.M."/>
            <person name="Tallon L.J."/>
            <person name="Delcher A.L."/>
            <person name="Salzberg S.L."/>
            <person name="Silva J.C."/>
            <person name="Haas B.J."/>
            <person name="Majoros W.H."/>
            <person name="Farzad M."/>
            <person name="Carlton J.M."/>
            <person name="Smith R.K. Jr."/>
            <person name="Garg J."/>
            <person name="Pearlman R.E."/>
            <person name="Karrer K.M."/>
            <person name="Sun L."/>
            <person name="Manning G."/>
            <person name="Elde N.C."/>
            <person name="Turkewitz A.P."/>
            <person name="Asai D.J."/>
            <person name="Wilkes D.E."/>
            <person name="Wang Y."/>
            <person name="Cai H."/>
            <person name="Collins K."/>
            <person name="Stewart B.A."/>
            <person name="Lee S.R."/>
            <person name="Wilamowska K."/>
            <person name="Weinberg Z."/>
            <person name="Ruzzo W.L."/>
            <person name="Wloga D."/>
            <person name="Gaertig J."/>
            <person name="Frankel J."/>
            <person name="Tsao C.-C."/>
            <person name="Gorovsky M.A."/>
            <person name="Keeling P.J."/>
            <person name="Waller R.F."/>
            <person name="Patron N.J."/>
            <person name="Cherry J.M."/>
            <person name="Stover N.A."/>
            <person name="Krieger C.J."/>
            <person name="del Toro C."/>
            <person name="Ryder H.F."/>
            <person name="Williamson S.C."/>
            <person name="Barbeau R.A."/>
            <person name="Hamilton E.P."/>
            <person name="Orias E."/>
        </authorList>
    </citation>
    <scope>NUCLEOTIDE SEQUENCE [LARGE SCALE GENOMIC DNA]</scope>
    <source>
        <strain evidence="4">SB210</strain>
    </source>
</reference>
<dbReference type="KEGG" id="tet:TTHERM_00008620"/>
<dbReference type="InterPro" id="IPR038765">
    <property type="entry name" value="Papain-like_cys_pep_sf"/>
</dbReference>
<evidence type="ECO:0000256" key="2">
    <source>
        <dbReference type="SAM" id="MobiDB-lite"/>
    </source>
</evidence>
<dbReference type="STRING" id="312017.Q22S72"/>
<feature type="region of interest" description="Disordered" evidence="2">
    <location>
        <begin position="1624"/>
        <end position="1652"/>
    </location>
</feature>
<dbReference type="InterPro" id="IPR042467">
    <property type="entry name" value="Peptidase_C65_otubain_sub2"/>
</dbReference>
<gene>
    <name evidence="3" type="ORF">TTHERM_00008620</name>
</gene>
<dbReference type="OrthoDB" id="18915at2759"/>
<organism evidence="3 4">
    <name type="scientific">Tetrahymena thermophila (strain SB210)</name>
    <dbReference type="NCBI Taxonomy" id="312017"/>
    <lineage>
        <taxon>Eukaryota</taxon>
        <taxon>Sar</taxon>
        <taxon>Alveolata</taxon>
        <taxon>Ciliophora</taxon>
        <taxon>Intramacronucleata</taxon>
        <taxon>Oligohymenophorea</taxon>
        <taxon>Hymenostomatida</taxon>
        <taxon>Tetrahymenina</taxon>
        <taxon>Tetrahymenidae</taxon>
        <taxon>Tetrahymena</taxon>
    </lineage>
</organism>
<dbReference type="RefSeq" id="XP_001008145.2">
    <property type="nucleotide sequence ID" value="XM_001008145.2"/>
</dbReference>